<evidence type="ECO:0000313" key="4">
    <source>
        <dbReference type="EMBL" id="WXK93934.1"/>
    </source>
</evidence>
<dbReference type="Pfam" id="PF13692">
    <property type="entry name" value="Glyco_trans_1_4"/>
    <property type="match status" value="1"/>
</dbReference>
<evidence type="ECO:0000259" key="3">
    <source>
        <dbReference type="Pfam" id="PF13579"/>
    </source>
</evidence>
<dbReference type="RefSeq" id="WP_406636655.1">
    <property type="nucleotide sequence ID" value="NZ_CP148033.1"/>
</dbReference>
<dbReference type="PANTHER" id="PTHR12526">
    <property type="entry name" value="GLYCOSYLTRANSFERASE"/>
    <property type="match status" value="1"/>
</dbReference>
<dbReference type="Pfam" id="PF13579">
    <property type="entry name" value="Glyco_trans_4_4"/>
    <property type="match status" value="1"/>
</dbReference>
<dbReference type="InterPro" id="IPR028098">
    <property type="entry name" value="Glyco_trans_4-like_N"/>
</dbReference>
<evidence type="ECO:0000256" key="2">
    <source>
        <dbReference type="ARBA" id="ARBA00022679"/>
    </source>
</evidence>
<reference evidence="4 5" key="1">
    <citation type="submission" date="2024-03" db="EMBL/GenBank/DDBJ databases">
        <title>Rhodococcus navarretei sp. nov. and Pseudarthrobacter quantumdoti sp. nov., two new species with the ability to biosynthesize Quantum Dots isolated from soil samples at Union Glacier, Antarctica.</title>
        <authorList>
            <person name="Vargas M."/>
        </authorList>
    </citation>
    <scope>NUCLEOTIDE SEQUENCE [LARGE SCALE GENOMIC DNA]</scope>
    <source>
        <strain evidence="4 5">RC-2-3</strain>
    </source>
</reference>
<dbReference type="CDD" id="cd03794">
    <property type="entry name" value="GT4_WbuB-like"/>
    <property type="match status" value="1"/>
</dbReference>
<gene>
    <name evidence="4" type="ORF">WHH00_03760</name>
</gene>
<dbReference type="EMBL" id="CP148033">
    <property type="protein sequence ID" value="WXK93934.1"/>
    <property type="molecule type" value="Genomic_DNA"/>
</dbReference>
<protein>
    <submittedName>
        <fullName evidence="4">Glycosyltransferase family 4 protein</fullName>
    </submittedName>
</protein>
<keyword evidence="2" id="KW-0808">Transferase</keyword>
<sequence length="412" mass="44547">MTKLRITILGLNYAPEATGNAPYTTSLAEGLSRAGHSVHVVAGYPHYPEWTLRAGYTGWKQEEVINGVSVKRLRHHIPANPSAISRLHMELSFGVRLICARWHKPDVVLVVSPALFSSALAMLRIRLRPRRPAVGIWIQDLYSRGVVETGAGGGKLAGLAASLESKVLRSADGVAAIHDRFKRHMVSSLGVTDERVRVIRNWTHLPDSPTSGVKEMRARLGWAAVDVIVLHAGNMGKKQGLENVIEAARIADERKSAVRFVLMGDGNQRKQLETLGAGISRLHFLDPLPDLDFQRALAAADVLLVNELPGVKDMAVPSKLTSYFNAGVPVIAATDEDSVTAFEILNSGGGMRVDAAAPAALVEAAEALALEPLTAKRLAESALRFRRETLSEATAIAKYDDFITSLASSRGR</sequence>
<evidence type="ECO:0000313" key="5">
    <source>
        <dbReference type="Proteomes" id="UP001623384"/>
    </source>
</evidence>
<feature type="domain" description="Glycosyltransferase subfamily 4-like N-terminal" evidence="3">
    <location>
        <begin position="19"/>
        <end position="202"/>
    </location>
</feature>
<dbReference type="Gene3D" id="3.40.50.2000">
    <property type="entry name" value="Glycogen Phosphorylase B"/>
    <property type="match status" value="2"/>
</dbReference>
<dbReference type="Proteomes" id="UP001623384">
    <property type="component" value="Chromosome"/>
</dbReference>
<evidence type="ECO:0000256" key="1">
    <source>
        <dbReference type="ARBA" id="ARBA00022676"/>
    </source>
</evidence>
<proteinExistence type="predicted"/>
<keyword evidence="5" id="KW-1185">Reference proteome</keyword>
<accession>A0ABZ2RAG8</accession>
<organism evidence="4 5">
    <name type="scientific">Pseudarthrobacter quantipunctorum</name>
    <dbReference type="NCBI Taxonomy" id="3128980"/>
    <lineage>
        <taxon>Bacteria</taxon>
        <taxon>Bacillati</taxon>
        <taxon>Actinomycetota</taxon>
        <taxon>Actinomycetes</taxon>
        <taxon>Micrococcales</taxon>
        <taxon>Micrococcaceae</taxon>
        <taxon>Pseudarthrobacter</taxon>
    </lineage>
</organism>
<name>A0ABZ2RAG8_9MICC</name>
<keyword evidence="1" id="KW-0328">Glycosyltransferase</keyword>
<dbReference type="SUPFAM" id="SSF53756">
    <property type="entry name" value="UDP-Glycosyltransferase/glycogen phosphorylase"/>
    <property type="match status" value="1"/>
</dbReference>